<dbReference type="InterPro" id="IPR032675">
    <property type="entry name" value="LRR_dom_sf"/>
</dbReference>
<feature type="chain" id="PRO_5010744411" evidence="4">
    <location>
        <begin position="21"/>
        <end position="857"/>
    </location>
</feature>
<dbReference type="InterPro" id="IPR001611">
    <property type="entry name" value="Leu-rich_rpt"/>
</dbReference>
<dbReference type="Pfam" id="PF13855">
    <property type="entry name" value="LRR_8"/>
    <property type="match status" value="2"/>
</dbReference>
<keyword evidence="1" id="KW-0433">Leucine-rich repeat</keyword>
<dbReference type="OrthoDB" id="676979at2759"/>
<sequence length="857" mass="96772">MIRIVILISALCATLSQSHSDSIKCPILPSGRCWVDCNKEIHELICENGHWDSIHRDLRHYADNIEPKGSKVEFVIWNSDEITNVDHNLLAPILPVLQSIVLQDLINLRFIPMLRDAPVLEEFELSHCEQVTELDLSHLPPTLTRLKLSYTGITRLEYVTGTPFTFPHLTMFTYEQSRLHTIRGGFFKSFPALGQLFILDNSVVWDSSVVDWDIFATVQPLWYFAMSNNNLLGGTPDNVNTLLFKSILDSLNPSPSSTVTINNNGFRMEQFAFANFSRLSPAATLSLRDNHFINVDTAGLFADFTNLYTLDIGQSDFVVRANTFQGLPKLDTLKLDNNYLANTFLDNDMWSGSESFALRSIELEHSSLEEMPVGQFRDILRNLQRMTLTGNNIRFPEINFPSNPATTFLPYKNLTYLNLDSMGLTTFNSRLVEPLTKLKELHLSCNAFTEITKDFFTYIASDLEQLTLDFCHDDLIDLHAPGVHENAFTTLPRIRQLRLNGGFFRDSIFNRLDRMPLASKAVLQRLSLDRNAIRVFDLSLYPFNGFTALQSLSLKQNKIQSIGLTEFTHGTWGNLINLDLSENLLSVLQVSNFKGLDNLRTLNLAGNKLIRLRPGCFDNLKQLNTLMLHDNQLDHLPRLFSETNTKLEILMVERNPIRNVSKDHITALAGLKKLYFHDTKVETLEEGIFSAMNETDGHVISFPLDTLTCSASNLWISDYVNRLEFLHFVTPIFEAHPEHQHAFRLSHVPKCKQDDGSLEFITETHARMISHQTTNQTPPADGPSEGTVAGIVIGVLLAVALVGGIAFIVLTKRTDNVLNSLTSVGSRIKSTVTTQKTTTIFDRGGFENRNFENTTVA</sequence>
<dbReference type="EMBL" id="MTYJ01000013">
    <property type="protein sequence ID" value="OQV23179.1"/>
    <property type="molecule type" value="Genomic_DNA"/>
</dbReference>
<keyword evidence="3" id="KW-1133">Transmembrane helix</keyword>
<feature type="signal peptide" evidence="4">
    <location>
        <begin position="1"/>
        <end position="20"/>
    </location>
</feature>
<dbReference type="Pfam" id="PF05808">
    <property type="entry name" value="Podoplanin"/>
    <property type="match status" value="1"/>
</dbReference>
<dbReference type="InterPro" id="IPR003591">
    <property type="entry name" value="Leu-rich_rpt_typical-subtyp"/>
</dbReference>
<reference evidence="6" key="1">
    <citation type="submission" date="2017-01" db="EMBL/GenBank/DDBJ databases">
        <title>Comparative genomics of anhydrobiosis in the tardigrade Hypsibius dujardini.</title>
        <authorList>
            <person name="Yoshida Y."/>
            <person name="Koutsovoulos G."/>
            <person name="Laetsch D."/>
            <person name="Stevens L."/>
            <person name="Kumar S."/>
            <person name="Horikawa D."/>
            <person name="Ishino K."/>
            <person name="Komine S."/>
            <person name="Tomita M."/>
            <person name="Blaxter M."/>
            <person name="Arakawa K."/>
        </authorList>
    </citation>
    <scope>NUCLEOTIDE SEQUENCE [LARGE SCALE GENOMIC DNA]</scope>
    <source>
        <strain evidence="6">Z151</strain>
    </source>
</reference>
<keyword evidence="5" id="KW-0645">Protease</keyword>
<keyword evidence="5" id="KW-0121">Carboxypeptidase</keyword>
<evidence type="ECO:0000256" key="2">
    <source>
        <dbReference type="ARBA" id="ARBA00022737"/>
    </source>
</evidence>
<keyword evidence="2" id="KW-0677">Repeat</keyword>
<keyword evidence="4" id="KW-0732">Signal</keyword>
<comment type="caution">
    <text evidence="5">The sequence shown here is derived from an EMBL/GenBank/DDBJ whole genome shotgun (WGS) entry which is preliminary data.</text>
</comment>
<dbReference type="InterPro" id="IPR050333">
    <property type="entry name" value="SLRP"/>
</dbReference>
<dbReference type="SUPFAM" id="SSF52058">
    <property type="entry name" value="L domain-like"/>
    <property type="match status" value="1"/>
</dbReference>
<dbReference type="PANTHER" id="PTHR45712:SF1">
    <property type="entry name" value="NEPHROCAN"/>
    <property type="match status" value="1"/>
</dbReference>
<organism evidence="5 6">
    <name type="scientific">Hypsibius exemplaris</name>
    <name type="common">Freshwater tardigrade</name>
    <dbReference type="NCBI Taxonomy" id="2072580"/>
    <lineage>
        <taxon>Eukaryota</taxon>
        <taxon>Metazoa</taxon>
        <taxon>Ecdysozoa</taxon>
        <taxon>Tardigrada</taxon>
        <taxon>Eutardigrada</taxon>
        <taxon>Parachela</taxon>
        <taxon>Hypsibioidea</taxon>
        <taxon>Hypsibiidae</taxon>
        <taxon>Hypsibius</taxon>
    </lineage>
</organism>
<protein>
    <submittedName>
        <fullName evidence="5">Carboxypeptidase N subunit 2</fullName>
    </submittedName>
</protein>
<keyword evidence="3" id="KW-0472">Membrane</keyword>
<keyword evidence="5" id="KW-0378">Hydrolase</keyword>
<keyword evidence="6" id="KW-1185">Reference proteome</keyword>
<dbReference type="SMART" id="SM00369">
    <property type="entry name" value="LRR_TYP"/>
    <property type="match status" value="7"/>
</dbReference>
<dbReference type="AlphaFoldDB" id="A0A1W0X6L4"/>
<evidence type="ECO:0000256" key="3">
    <source>
        <dbReference type="SAM" id="Phobius"/>
    </source>
</evidence>
<dbReference type="Gene3D" id="3.80.10.10">
    <property type="entry name" value="Ribonuclease Inhibitor"/>
    <property type="match status" value="4"/>
</dbReference>
<name>A0A1W0X6L4_HYPEX</name>
<keyword evidence="3" id="KW-0812">Transmembrane</keyword>
<feature type="transmembrane region" description="Helical" evidence="3">
    <location>
        <begin position="788"/>
        <end position="810"/>
    </location>
</feature>
<evidence type="ECO:0000256" key="4">
    <source>
        <dbReference type="SAM" id="SignalP"/>
    </source>
</evidence>
<dbReference type="Proteomes" id="UP000192578">
    <property type="component" value="Unassembled WGS sequence"/>
</dbReference>
<evidence type="ECO:0000313" key="5">
    <source>
        <dbReference type="EMBL" id="OQV23179.1"/>
    </source>
</evidence>
<gene>
    <name evidence="5" type="ORF">BV898_02912</name>
</gene>
<proteinExistence type="predicted"/>
<evidence type="ECO:0000256" key="1">
    <source>
        <dbReference type="ARBA" id="ARBA00022614"/>
    </source>
</evidence>
<dbReference type="PROSITE" id="PS51450">
    <property type="entry name" value="LRR"/>
    <property type="match status" value="1"/>
</dbReference>
<evidence type="ECO:0000313" key="6">
    <source>
        <dbReference type="Proteomes" id="UP000192578"/>
    </source>
</evidence>
<dbReference type="GO" id="GO:0004180">
    <property type="term" value="F:carboxypeptidase activity"/>
    <property type="evidence" value="ECO:0007669"/>
    <property type="project" value="UniProtKB-KW"/>
</dbReference>
<dbReference type="PANTHER" id="PTHR45712">
    <property type="entry name" value="AGAP008170-PA"/>
    <property type="match status" value="1"/>
</dbReference>
<accession>A0A1W0X6L4</accession>
<dbReference type="SUPFAM" id="SSF52047">
    <property type="entry name" value="RNI-like"/>
    <property type="match status" value="1"/>
</dbReference>